<feature type="compositionally biased region" description="Polar residues" evidence="1">
    <location>
        <begin position="67"/>
        <end position="77"/>
    </location>
</feature>
<dbReference type="Proteomes" id="UP001472677">
    <property type="component" value="Unassembled WGS sequence"/>
</dbReference>
<evidence type="ECO:0000313" key="2">
    <source>
        <dbReference type="EMBL" id="KAK8504513.1"/>
    </source>
</evidence>
<proteinExistence type="predicted"/>
<keyword evidence="3" id="KW-1185">Reference proteome</keyword>
<feature type="region of interest" description="Disordered" evidence="1">
    <location>
        <begin position="59"/>
        <end position="78"/>
    </location>
</feature>
<feature type="compositionally biased region" description="Polar residues" evidence="1">
    <location>
        <begin position="21"/>
        <end position="38"/>
    </location>
</feature>
<organism evidence="2 3">
    <name type="scientific">Hibiscus sabdariffa</name>
    <name type="common">roselle</name>
    <dbReference type="NCBI Taxonomy" id="183260"/>
    <lineage>
        <taxon>Eukaryota</taxon>
        <taxon>Viridiplantae</taxon>
        <taxon>Streptophyta</taxon>
        <taxon>Embryophyta</taxon>
        <taxon>Tracheophyta</taxon>
        <taxon>Spermatophyta</taxon>
        <taxon>Magnoliopsida</taxon>
        <taxon>eudicotyledons</taxon>
        <taxon>Gunneridae</taxon>
        <taxon>Pentapetalae</taxon>
        <taxon>rosids</taxon>
        <taxon>malvids</taxon>
        <taxon>Malvales</taxon>
        <taxon>Malvaceae</taxon>
        <taxon>Malvoideae</taxon>
        <taxon>Hibiscus</taxon>
    </lineage>
</organism>
<gene>
    <name evidence="2" type="ORF">V6N12_017792</name>
</gene>
<reference evidence="2 3" key="1">
    <citation type="journal article" date="2024" name="G3 (Bethesda)">
        <title>Genome assembly of Hibiscus sabdariffa L. provides insights into metabolisms of medicinal natural products.</title>
        <authorList>
            <person name="Kim T."/>
        </authorList>
    </citation>
    <scope>NUCLEOTIDE SEQUENCE [LARGE SCALE GENOMIC DNA]</scope>
    <source>
        <strain evidence="2">TK-2024</strain>
        <tissue evidence="2">Old leaves</tissue>
    </source>
</reference>
<accession>A0ABR2BBL2</accession>
<name>A0ABR2BBL2_9ROSI</name>
<sequence length="105" mass="12206">MHRPRTTDQKSKTRINQLFTTAITDGSHPFKTSQSSQPPELCENPRRLSLPRKIDDRRNDQWGVYSGSGSQATNQFQRAKPENRLPGFMKKMWGKFWGRVRTTNV</sequence>
<evidence type="ECO:0000256" key="1">
    <source>
        <dbReference type="SAM" id="MobiDB-lite"/>
    </source>
</evidence>
<protein>
    <submittedName>
        <fullName evidence="2">Uncharacterized protein</fullName>
    </submittedName>
</protein>
<comment type="caution">
    <text evidence="2">The sequence shown here is derived from an EMBL/GenBank/DDBJ whole genome shotgun (WGS) entry which is preliminary data.</text>
</comment>
<dbReference type="EMBL" id="JBBPBM010000140">
    <property type="protein sequence ID" value="KAK8504513.1"/>
    <property type="molecule type" value="Genomic_DNA"/>
</dbReference>
<feature type="region of interest" description="Disordered" evidence="1">
    <location>
        <begin position="21"/>
        <end position="45"/>
    </location>
</feature>
<evidence type="ECO:0000313" key="3">
    <source>
        <dbReference type="Proteomes" id="UP001472677"/>
    </source>
</evidence>